<dbReference type="Proteomes" id="UP001236258">
    <property type="component" value="Unassembled WGS sequence"/>
</dbReference>
<accession>A0ABT9GPJ3</accession>
<keyword evidence="1" id="KW-0472">Membrane</keyword>
<evidence type="ECO:0000313" key="2">
    <source>
        <dbReference type="EMBL" id="MDP4528882.1"/>
    </source>
</evidence>
<evidence type="ECO:0000313" key="3">
    <source>
        <dbReference type="Proteomes" id="UP001236258"/>
    </source>
</evidence>
<keyword evidence="3" id="KW-1185">Reference proteome</keyword>
<organism evidence="2 3">
    <name type="scientific">Alkalimonas delamerensis</name>
    <dbReference type="NCBI Taxonomy" id="265981"/>
    <lineage>
        <taxon>Bacteria</taxon>
        <taxon>Pseudomonadati</taxon>
        <taxon>Pseudomonadota</taxon>
        <taxon>Gammaproteobacteria</taxon>
        <taxon>Alkalimonas</taxon>
    </lineage>
</organism>
<keyword evidence="1" id="KW-0812">Transmembrane</keyword>
<dbReference type="RefSeq" id="WP_305944980.1">
    <property type="nucleotide sequence ID" value="NZ_JAUZVY010000002.1"/>
</dbReference>
<evidence type="ECO:0000256" key="1">
    <source>
        <dbReference type="SAM" id="Phobius"/>
    </source>
</evidence>
<comment type="caution">
    <text evidence="2">The sequence shown here is derived from an EMBL/GenBank/DDBJ whole genome shotgun (WGS) entry which is preliminary data.</text>
</comment>
<gene>
    <name evidence="2" type="ORF">Q3O59_07530</name>
</gene>
<dbReference type="EMBL" id="JAUZVY010000002">
    <property type="protein sequence ID" value="MDP4528882.1"/>
    <property type="molecule type" value="Genomic_DNA"/>
</dbReference>
<keyword evidence="1" id="KW-1133">Transmembrane helix</keyword>
<feature type="transmembrane region" description="Helical" evidence="1">
    <location>
        <begin position="62"/>
        <end position="83"/>
    </location>
</feature>
<name>A0ABT9GPJ3_9GAMM</name>
<proteinExistence type="predicted"/>
<reference evidence="2 3" key="1">
    <citation type="submission" date="2023-08" db="EMBL/GenBank/DDBJ databases">
        <authorList>
            <person name="Joshi A."/>
            <person name="Thite S."/>
        </authorList>
    </citation>
    <scope>NUCLEOTIDE SEQUENCE [LARGE SCALE GENOMIC DNA]</scope>
    <source>
        <strain evidence="2 3">1E1</strain>
    </source>
</reference>
<sequence>MSDIQESELYDNYQEMLDNGTYSSLEELCNQEGINYDDAFKDVDCCEENSNHLHESLDQNNLLQAIATTFFMGVGAIIMKHVLKSVDSPIKKSGKDKP</sequence>
<protein>
    <submittedName>
        <fullName evidence="2">Uncharacterized protein</fullName>
    </submittedName>
</protein>